<dbReference type="EMBL" id="BAAAHQ010000011">
    <property type="protein sequence ID" value="GAA0925723.1"/>
    <property type="molecule type" value="Genomic_DNA"/>
</dbReference>
<protein>
    <submittedName>
        <fullName evidence="2">Uncharacterized protein</fullName>
    </submittedName>
</protein>
<comment type="caution">
    <text evidence="2">The sequence shown here is derived from an EMBL/GenBank/DDBJ whole genome shotgun (WGS) entry which is preliminary data.</text>
</comment>
<reference evidence="3" key="1">
    <citation type="journal article" date="2019" name="Int. J. Syst. Evol. Microbiol.">
        <title>The Global Catalogue of Microorganisms (GCM) 10K type strain sequencing project: providing services to taxonomists for standard genome sequencing and annotation.</title>
        <authorList>
            <consortium name="The Broad Institute Genomics Platform"/>
            <consortium name="The Broad Institute Genome Sequencing Center for Infectious Disease"/>
            <person name="Wu L."/>
            <person name="Ma J."/>
        </authorList>
    </citation>
    <scope>NUCLEOTIDE SEQUENCE [LARGE SCALE GENOMIC DNA]</scope>
    <source>
        <strain evidence="3">JCM 11136</strain>
    </source>
</reference>
<evidence type="ECO:0000313" key="2">
    <source>
        <dbReference type="EMBL" id="GAA0925723.1"/>
    </source>
</evidence>
<feature type="region of interest" description="Disordered" evidence="1">
    <location>
        <begin position="99"/>
        <end position="118"/>
    </location>
</feature>
<dbReference type="RefSeq" id="WP_343950197.1">
    <property type="nucleotide sequence ID" value="NZ_BAAAHQ010000011.1"/>
</dbReference>
<dbReference type="Proteomes" id="UP001501578">
    <property type="component" value="Unassembled WGS sequence"/>
</dbReference>
<gene>
    <name evidence="2" type="ORF">GCM10009560_27340</name>
</gene>
<evidence type="ECO:0000313" key="3">
    <source>
        <dbReference type="Proteomes" id="UP001501578"/>
    </source>
</evidence>
<proteinExistence type="predicted"/>
<evidence type="ECO:0000256" key="1">
    <source>
        <dbReference type="SAM" id="MobiDB-lite"/>
    </source>
</evidence>
<keyword evidence="3" id="KW-1185">Reference proteome</keyword>
<accession>A0ABP3ZSD2</accession>
<organism evidence="2 3">
    <name type="scientific">Nonomuraea longicatena</name>
    <dbReference type="NCBI Taxonomy" id="83682"/>
    <lineage>
        <taxon>Bacteria</taxon>
        <taxon>Bacillati</taxon>
        <taxon>Actinomycetota</taxon>
        <taxon>Actinomycetes</taxon>
        <taxon>Streptosporangiales</taxon>
        <taxon>Streptosporangiaceae</taxon>
        <taxon>Nonomuraea</taxon>
    </lineage>
</organism>
<sequence length="118" mass="13363">MDIPDQDVQDTEDATWNEDGTIVFTTTSGSKRTFRLLITERGTLTVPNRWASDLPNRPPKTVPLGDWEFGVRTEGRWRRDESGDAGRFVYTFDSYEKNNPAYRPGFEPPRNPGAAKPG</sequence>
<name>A0ABP3ZSD2_9ACTN</name>